<evidence type="ECO:0000313" key="11">
    <source>
        <dbReference type="Proteomes" id="UP001620626"/>
    </source>
</evidence>
<keyword evidence="3 8" id="KW-0732">Signal</keyword>
<evidence type="ECO:0000256" key="4">
    <source>
        <dbReference type="ARBA" id="ARBA00023136"/>
    </source>
</evidence>
<proteinExistence type="predicted"/>
<dbReference type="SMART" id="SM00907">
    <property type="entry name" value="GDNF"/>
    <property type="match status" value="2"/>
</dbReference>
<accession>A0ABD2KZS6</accession>
<evidence type="ECO:0000313" key="10">
    <source>
        <dbReference type="EMBL" id="KAL3108467.1"/>
    </source>
</evidence>
<dbReference type="SUPFAM" id="SSF110035">
    <property type="entry name" value="GDNF receptor-like"/>
    <property type="match status" value="1"/>
</dbReference>
<name>A0ABD2KZS6_9BILA</name>
<feature type="domain" description="GDNF/GAS1" evidence="9">
    <location>
        <begin position="113"/>
        <end position="191"/>
    </location>
</feature>
<keyword evidence="4 7" id="KW-0472">Membrane</keyword>
<keyword evidence="7" id="KW-1133">Transmembrane helix</keyword>
<evidence type="ECO:0000256" key="7">
    <source>
        <dbReference type="SAM" id="Phobius"/>
    </source>
</evidence>
<evidence type="ECO:0000256" key="1">
    <source>
        <dbReference type="ARBA" id="ARBA00004236"/>
    </source>
</evidence>
<dbReference type="Pfam" id="PF02351">
    <property type="entry name" value="GDNF"/>
    <property type="match status" value="1"/>
</dbReference>
<dbReference type="EMBL" id="JBICBT010000590">
    <property type="protein sequence ID" value="KAL3108467.1"/>
    <property type="molecule type" value="Genomic_DNA"/>
</dbReference>
<sequence length="268" mass="29409">MPMLMPFGPMLFLLFRSLCLFVTLSYAQPPAQSAECKKAASDCESATDCVHRLAVLQSACVTNTCQPQCREAALNLYQNREGRALLRTDASCVPGRYELEKCGFLPNKSPKHCSFAKLICETDLQCNSKWEVFVSECEADTNELGHCPEKCRRHLNATLNTQHGAAFATCTCTDKEDGRCTQLRELTLLPCLLPEHEVPLPRPVGPSGSGVDEEGEADLSGNRVNPDEPNSHSQSDVPDGAMLARGHCSLLLAFPFALTLITAFWAMR</sequence>
<feature type="signal peptide" evidence="8">
    <location>
        <begin position="1"/>
        <end position="27"/>
    </location>
</feature>
<evidence type="ECO:0000256" key="2">
    <source>
        <dbReference type="ARBA" id="ARBA00022475"/>
    </source>
</evidence>
<keyword evidence="2" id="KW-1003">Cell membrane</keyword>
<dbReference type="InterPro" id="IPR039596">
    <property type="entry name" value="GAS1"/>
</dbReference>
<comment type="subcellular location">
    <subcellularLocation>
        <location evidence="1">Cell membrane</location>
    </subcellularLocation>
</comment>
<feature type="chain" id="PRO_5044810914" description="GDNF/GAS1 domain-containing protein" evidence="8">
    <location>
        <begin position="28"/>
        <end position="268"/>
    </location>
</feature>
<evidence type="ECO:0000256" key="6">
    <source>
        <dbReference type="SAM" id="MobiDB-lite"/>
    </source>
</evidence>
<feature type="region of interest" description="Disordered" evidence="6">
    <location>
        <begin position="200"/>
        <end position="238"/>
    </location>
</feature>
<dbReference type="InterPro" id="IPR016017">
    <property type="entry name" value="GDNF/GAS1"/>
</dbReference>
<dbReference type="PANTHER" id="PTHR16840:SF3">
    <property type="entry name" value="GROWTH ARREST-SPECIFIC PROTEIN 1"/>
    <property type="match status" value="1"/>
</dbReference>
<feature type="domain" description="GDNF/GAS1" evidence="9">
    <location>
        <begin position="36"/>
        <end position="109"/>
    </location>
</feature>
<dbReference type="AlphaFoldDB" id="A0ABD2KZS6"/>
<dbReference type="InterPro" id="IPR037193">
    <property type="entry name" value="GDNF_alpha"/>
</dbReference>
<keyword evidence="11" id="KW-1185">Reference proteome</keyword>
<evidence type="ECO:0000256" key="3">
    <source>
        <dbReference type="ARBA" id="ARBA00022729"/>
    </source>
</evidence>
<gene>
    <name evidence="10" type="ORF">niasHT_015389</name>
</gene>
<feature type="transmembrane region" description="Helical" evidence="7">
    <location>
        <begin position="250"/>
        <end position="267"/>
    </location>
</feature>
<protein>
    <recommendedName>
        <fullName evidence="9">GDNF/GAS1 domain-containing protein</fullName>
    </recommendedName>
</protein>
<comment type="caution">
    <text evidence="10">The sequence shown here is derived from an EMBL/GenBank/DDBJ whole genome shotgun (WGS) entry which is preliminary data.</text>
</comment>
<keyword evidence="7" id="KW-0812">Transmembrane</keyword>
<reference evidence="10 11" key="1">
    <citation type="submission" date="2024-10" db="EMBL/GenBank/DDBJ databases">
        <authorList>
            <person name="Kim D."/>
        </authorList>
    </citation>
    <scope>NUCLEOTIDE SEQUENCE [LARGE SCALE GENOMIC DNA]</scope>
    <source>
        <strain evidence="10">BH-2024</strain>
    </source>
</reference>
<evidence type="ECO:0000256" key="5">
    <source>
        <dbReference type="ARBA" id="ARBA00023180"/>
    </source>
</evidence>
<keyword evidence="5" id="KW-0325">Glycoprotein</keyword>
<dbReference type="GO" id="GO:0005886">
    <property type="term" value="C:plasma membrane"/>
    <property type="evidence" value="ECO:0007669"/>
    <property type="project" value="UniProtKB-SubCell"/>
</dbReference>
<dbReference type="Proteomes" id="UP001620626">
    <property type="component" value="Unassembled WGS sequence"/>
</dbReference>
<dbReference type="PANTHER" id="PTHR16840">
    <property type="entry name" value="GROWTH ARREST-SPECIFIC PROTEIN 1"/>
    <property type="match status" value="1"/>
</dbReference>
<evidence type="ECO:0000256" key="8">
    <source>
        <dbReference type="SAM" id="SignalP"/>
    </source>
</evidence>
<evidence type="ECO:0000259" key="9">
    <source>
        <dbReference type="SMART" id="SM00907"/>
    </source>
</evidence>
<organism evidence="10 11">
    <name type="scientific">Heterodera trifolii</name>
    <dbReference type="NCBI Taxonomy" id="157864"/>
    <lineage>
        <taxon>Eukaryota</taxon>
        <taxon>Metazoa</taxon>
        <taxon>Ecdysozoa</taxon>
        <taxon>Nematoda</taxon>
        <taxon>Chromadorea</taxon>
        <taxon>Rhabditida</taxon>
        <taxon>Tylenchina</taxon>
        <taxon>Tylenchomorpha</taxon>
        <taxon>Tylenchoidea</taxon>
        <taxon>Heteroderidae</taxon>
        <taxon>Heteroderinae</taxon>
        <taxon>Heterodera</taxon>
    </lineage>
</organism>